<dbReference type="Gene3D" id="3.40.50.1970">
    <property type="match status" value="1"/>
</dbReference>
<dbReference type="EMBL" id="LGGW01000010">
    <property type="protein sequence ID" value="KUK91077.1"/>
    <property type="molecule type" value="Genomic_DNA"/>
</dbReference>
<evidence type="ECO:0000259" key="1">
    <source>
        <dbReference type="Pfam" id="PF01761"/>
    </source>
</evidence>
<sequence length="329" mass="37022">MRRITFTSESVDKCQLIFGKDLINSLPQSIRIVDSGFKKVYGKILKDEYLMPGGEHIKSIDRVFEIYQLVRTSKSKAITVIGGGSIIDLVGYASAGHTEIEKLFLFPTTTVSQIMPAVNGFGVNFEFVKDLLSSRGLPNKVFIDSSISYWSYSHLSRSDFLFPLLVALSFDKRLFKYLFNHLVSGSEVSAELWDDVIFSSVKAYLRGIEIGKSVVGGGIGRHIETASRLRAENQVSLIVGGMIELRLAEELGACDNRIVEDFFRSVKLLWKKDWTSRIDMSSLVDLIDQKGGVRISMPDGELDKTLFVEATVFERFVREKTWRGLESFV</sequence>
<dbReference type="Pfam" id="PF01761">
    <property type="entry name" value="DHQ_synthase"/>
    <property type="match status" value="1"/>
</dbReference>
<dbReference type="EMBL" id="DQBS01000071">
    <property type="protein sequence ID" value="HCO69553.1"/>
    <property type="molecule type" value="Genomic_DNA"/>
</dbReference>
<dbReference type="Proteomes" id="UP000055014">
    <property type="component" value="Unassembled WGS sequence"/>
</dbReference>
<protein>
    <submittedName>
        <fullName evidence="2 4">3-dehydroquinate synthase</fullName>
    </submittedName>
</protein>
<dbReference type="Proteomes" id="UP000054260">
    <property type="component" value="Unassembled WGS sequence"/>
</dbReference>
<feature type="domain" description="3-dehydroquinate synthase N-terminal" evidence="1">
    <location>
        <begin position="50"/>
        <end position="146"/>
    </location>
</feature>
<dbReference type="EMBL" id="LGGH01000076">
    <property type="protein sequence ID" value="KUK67714.1"/>
    <property type="molecule type" value="Genomic_DNA"/>
</dbReference>
<comment type="caution">
    <text evidence="4">The sequence shown here is derived from an EMBL/GenBank/DDBJ whole genome shotgun (WGS) entry which is preliminary data.</text>
</comment>
<evidence type="ECO:0000313" key="4">
    <source>
        <dbReference type="EMBL" id="KUK91077.1"/>
    </source>
</evidence>
<evidence type="ECO:0000313" key="7">
    <source>
        <dbReference type="Proteomes" id="UP000264215"/>
    </source>
</evidence>
<accession>A0A117M929</accession>
<reference evidence="2 7" key="3">
    <citation type="journal article" date="2018" name="Nat. Biotechnol.">
        <title>A standardized bacterial taxonomy based on genome phylogeny substantially revises the tree of life.</title>
        <authorList>
            <person name="Parks D.H."/>
            <person name="Chuvochina M."/>
            <person name="Waite D.W."/>
            <person name="Rinke C."/>
            <person name="Skarshewski A."/>
            <person name="Chaumeil P.A."/>
            <person name="Hugenholtz P."/>
        </authorList>
    </citation>
    <scope>NUCLEOTIDE SEQUENCE [LARGE SCALE GENOMIC DNA]</scope>
    <source>
        <strain evidence="2">UBA9905</strain>
    </source>
</reference>
<reference evidence="4" key="1">
    <citation type="journal article" date="2015" name="MBio">
        <title>Genome-resolved metagenomic analysis reveals roles for candidate phyla and other microbial community members in biogeochemical transformations in oil reservoirs.</title>
        <authorList>
            <person name="Hu P."/>
            <person name="Tom L."/>
            <person name="Singh A."/>
            <person name="Thomas B.C."/>
            <person name="Baker B.J."/>
            <person name="Piceno Y.M."/>
            <person name="Andersen G.L."/>
            <person name="Banfield J.F."/>
        </authorList>
    </citation>
    <scope>NUCLEOTIDE SEQUENCE [LARGE SCALE GENOMIC DNA]</scope>
    <source>
        <strain evidence="3">46_47</strain>
        <strain evidence="4">46_70</strain>
    </source>
</reference>
<dbReference type="InterPro" id="IPR030960">
    <property type="entry name" value="DHQS/DOIS_N"/>
</dbReference>
<dbReference type="Proteomes" id="UP000264215">
    <property type="component" value="Unassembled WGS sequence"/>
</dbReference>
<evidence type="ECO:0000313" key="2">
    <source>
        <dbReference type="EMBL" id="HCO69553.1"/>
    </source>
</evidence>
<dbReference type="SUPFAM" id="SSF56796">
    <property type="entry name" value="Dehydroquinate synthase-like"/>
    <property type="match status" value="1"/>
</dbReference>
<dbReference type="AlphaFoldDB" id="A0A117M929"/>
<proteinExistence type="predicted"/>
<name>A0A117M929_9BACT</name>
<gene>
    <name evidence="2" type="ORF">DIT26_03045</name>
    <name evidence="3" type="ORF">XD86_0642</name>
    <name evidence="4" type="ORF">XE02_0245</name>
</gene>
<dbReference type="PATRIC" id="fig|1236046.5.peg.1191"/>
<evidence type="ECO:0000313" key="5">
    <source>
        <dbReference type="Proteomes" id="UP000054260"/>
    </source>
</evidence>
<evidence type="ECO:0000313" key="6">
    <source>
        <dbReference type="Proteomes" id="UP000055014"/>
    </source>
</evidence>
<reference evidence="5 6" key="2">
    <citation type="journal article" date="2015" name="MBio">
        <title>Genome-Resolved Metagenomic Analysis Reveals Roles for Candidate Phyla and Other Microbial Community Members in Biogeochemical Transformations in Oil Reservoirs.</title>
        <authorList>
            <person name="Hu P."/>
            <person name="Tom L."/>
            <person name="Singh A."/>
            <person name="Thomas B.C."/>
            <person name="Baker B.J."/>
            <person name="Piceno Y.M."/>
            <person name="Andersen G.L."/>
            <person name="Banfield J.F."/>
        </authorList>
    </citation>
    <scope>NUCLEOTIDE SEQUENCE [LARGE SCALE GENOMIC DNA]</scope>
</reference>
<organism evidence="4 6">
    <name type="scientific">Mesotoga infera</name>
    <dbReference type="NCBI Taxonomy" id="1236046"/>
    <lineage>
        <taxon>Bacteria</taxon>
        <taxon>Thermotogati</taxon>
        <taxon>Thermotogota</taxon>
        <taxon>Thermotogae</taxon>
        <taxon>Kosmotogales</taxon>
        <taxon>Kosmotogaceae</taxon>
        <taxon>Mesotoga</taxon>
    </lineage>
</organism>
<evidence type="ECO:0000313" key="3">
    <source>
        <dbReference type="EMBL" id="KUK67714.1"/>
    </source>
</evidence>